<accession>B3QWM4</accession>
<evidence type="ECO:0000259" key="2">
    <source>
        <dbReference type="Pfam" id="PF14827"/>
    </source>
</evidence>
<dbReference type="OrthoDB" id="9811889at2"/>
<reference evidence="3 4" key="1">
    <citation type="submission" date="2008-06" db="EMBL/GenBank/DDBJ databases">
        <title>Complete sequence of Chloroherpeton thalassium ATCC 35110.</title>
        <authorList>
            <consortium name="US DOE Joint Genome Institute"/>
            <person name="Lucas S."/>
            <person name="Copeland A."/>
            <person name="Lapidus A."/>
            <person name="Glavina del Rio T."/>
            <person name="Dalin E."/>
            <person name="Tice H."/>
            <person name="Bruce D."/>
            <person name="Goodwin L."/>
            <person name="Pitluck S."/>
            <person name="Schmutz J."/>
            <person name="Larimer F."/>
            <person name="Land M."/>
            <person name="Hauser L."/>
            <person name="Kyrpides N."/>
            <person name="Mikhailova N."/>
            <person name="Liu Z."/>
            <person name="Li T."/>
            <person name="Zhao F."/>
            <person name="Overmann J."/>
            <person name="Bryant D.A."/>
            <person name="Richardson P."/>
        </authorList>
    </citation>
    <scope>NUCLEOTIDE SEQUENCE [LARGE SCALE GENOMIC DNA]</scope>
    <source>
        <strain evidence="4">ATCC 35110 / GB-78</strain>
    </source>
</reference>
<dbReference type="AlphaFoldDB" id="B3QWM4"/>
<dbReference type="KEGG" id="cts:Ctha_2334"/>
<feature type="domain" description="Double Cache" evidence="2">
    <location>
        <begin position="39"/>
        <end position="200"/>
    </location>
</feature>
<sequence length="204" mass="23844">MNLKNKSINIGYIAVFLFLSGIAALLIHRNYEQKKERYYARLIGELKTAYDVITLSNSESAQIAFSSQINQPEILDLFKQARSADENRRDSIRQNLYEKLSPLYERLTLRDVRQLHFHLPDCESFLRFHRPTKYGDNLKGVRYSVEKANADLVRVTGFEEGRIFNGFRNVFPLIYEGEHLGSVEVSMEFDAIRKRMEQQFPQSL</sequence>
<evidence type="ECO:0000256" key="1">
    <source>
        <dbReference type="SAM" id="Phobius"/>
    </source>
</evidence>
<keyword evidence="1" id="KW-0812">Transmembrane</keyword>
<keyword evidence="1" id="KW-1133">Transmembrane helix</keyword>
<feature type="transmembrane region" description="Helical" evidence="1">
    <location>
        <begin position="6"/>
        <end position="27"/>
    </location>
</feature>
<dbReference type="eggNOG" id="COG3706">
    <property type="taxonomic scope" value="Bacteria"/>
</dbReference>
<dbReference type="Pfam" id="PF14827">
    <property type="entry name" value="dCache_3"/>
    <property type="match status" value="1"/>
</dbReference>
<evidence type="ECO:0000313" key="3">
    <source>
        <dbReference type="EMBL" id="ACF14784.1"/>
    </source>
</evidence>
<organism evidence="3 4">
    <name type="scientific">Chloroherpeton thalassium (strain ATCC 35110 / GB-78)</name>
    <dbReference type="NCBI Taxonomy" id="517418"/>
    <lineage>
        <taxon>Bacteria</taxon>
        <taxon>Pseudomonadati</taxon>
        <taxon>Chlorobiota</taxon>
        <taxon>Chlorobiia</taxon>
        <taxon>Chlorobiales</taxon>
        <taxon>Chloroherpetonaceae</taxon>
        <taxon>Chloroherpeton</taxon>
    </lineage>
</organism>
<keyword evidence="4" id="KW-1185">Reference proteome</keyword>
<gene>
    <name evidence="3" type="ordered locus">Ctha_2334</name>
</gene>
<evidence type="ECO:0000313" key="4">
    <source>
        <dbReference type="Proteomes" id="UP000001208"/>
    </source>
</evidence>
<proteinExistence type="predicted"/>
<dbReference type="EMBL" id="CP001100">
    <property type="protein sequence ID" value="ACF14784.1"/>
    <property type="molecule type" value="Genomic_DNA"/>
</dbReference>
<dbReference type="HOGENOM" id="CLU_1341282_0_0_10"/>
<protein>
    <submittedName>
        <fullName evidence="3">Diguanylate cyclase (GGDEF domain)</fullName>
    </submittedName>
</protein>
<dbReference type="Proteomes" id="UP000001208">
    <property type="component" value="Chromosome"/>
</dbReference>
<dbReference type="STRING" id="517418.Ctha_2334"/>
<dbReference type="InterPro" id="IPR029150">
    <property type="entry name" value="dCache_3"/>
</dbReference>
<name>B3QWM4_CHLT3</name>
<keyword evidence="1" id="KW-0472">Membrane</keyword>